<sequence>MAPISIRDRRSVNAVSFLPLSTFLKERSDLHRLSETYTPPIIPTSYSDTDTGLGPGGTAVIVLGSVCGVLCISWLLYICFIKYGRGHPPPSKPSKKTAQRGQRKRGTSKYTRPRTKNARSRYQPKPNVTRPASRAPPVPAPQHVEESRKSQSEIGTLEQSSHSPYPEKNSDHESNLPTGSHEIVVIEEICSRELSKSGERSSRRSRESRRTHNTTEPFMSQTHSSHIRS</sequence>
<gene>
    <name evidence="3" type="ORF">GcC1_011012</name>
</gene>
<feature type="compositionally biased region" description="Basic residues" evidence="1">
    <location>
        <begin position="93"/>
        <end position="119"/>
    </location>
</feature>
<dbReference type="EMBL" id="MCBR01001101">
    <property type="protein sequence ID" value="RKF82780.1"/>
    <property type="molecule type" value="Genomic_DNA"/>
</dbReference>
<dbReference type="AlphaFoldDB" id="A0A420J7L5"/>
<reference evidence="3 4" key="1">
    <citation type="journal article" date="2018" name="BMC Genomics">
        <title>Comparative genome analyses reveal sequence features reflecting distinct modes of host-adaptation between dicot and monocot powdery mildew.</title>
        <authorList>
            <person name="Wu Y."/>
            <person name="Ma X."/>
            <person name="Pan Z."/>
            <person name="Kale S.D."/>
            <person name="Song Y."/>
            <person name="King H."/>
            <person name="Zhang Q."/>
            <person name="Presley C."/>
            <person name="Deng X."/>
            <person name="Wei C.I."/>
            <person name="Xiao S."/>
        </authorList>
    </citation>
    <scope>NUCLEOTIDE SEQUENCE [LARGE SCALE GENOMIC DNA]</scope>
    <source>
        <strain evidence="3">UCSC1</strain>
    </source>
</reference>
<evidence type="ECO:0000313" key="4">
    <source>
        <dbReference type="Proteomes" id="UP000285405"/>
    </source>
</evidence>
<accession>A0A420J7L5</accession>
<keyword evidence="2" id="KW-0472">Membrane</keyword>
<name>A0A420J7L5_9PEZI</name>
<evidence type="ECO:0000256" key="2">
    <source>
        <dbReference type="SAM" id="Phobius"/>
    </source>
</evidence>
<protein>
    <submittedName>
        <fullName evidence="3">Uncharacterized protein</fullName>
    </submittedName>
</protein>
<feature type="compositionally biased region" description="Polar residues" evidence="1">
    <location>
        <begin position="152"/>
        <end position="163"/>
    </location>
</feature>
<evidence type="ECO:0000313" key="3">
    <source>
        <dbReference type="EMBL" id="RKF82780.1"/>
    </source>
</evidence>
<feature type="transmembrane region" description="Helical" evidence="2">
    <location>
        <begin position="59"/>
        <end position="80"/>
    </location>
</feature>
<organism evidence="3 4">
    <name type="scientific">Golovinomyces cichoracearum</name>
    <dbReference type="NCBI Taxonomy" id="62708"/>
    <lineage>
        <taxon>Eukaryota</taxon>
        <taxon>Fungi</taxon>
        <taxon>Dikarya</taxon>
        <taxon>Ascomycota</taxon>
        <taxon>Pezizomycotina</taxon>
        <taxon>Leotiomycetes</taxon>
        <taxon>Erysiphales</taxon>
        <taxon>Erysiphaceae</taxon>
        <taxon>Golovinomyces</taxon>
    </lineage>
</organism>
<dbReference type="OrthoDB" id="10454557at2759"/>
<dbReference type="Proteomes" id="UP000285405">
    <property type="component" value="Unassembled WGS sequence"/>
</dbReference>
<proteinExistence type="predicted"/>
<keyword evidence="2" id="KW-1133">Transmembrane helix</keyword>
<feature type="compositionally biased region" description="Polar residues" evidence="1">
    <location>
        <begin position="214"/>
        <end position="229"/>
    </location>
</feature>
<evidence type="ECO:0000256" key="1">
    <source>
        <dbReference type="SAM" id="MobiDB-lite"/>
    </source>
</evidence>
<feature type="compositionally biased region" description="Basic and acidic residues" evidence="1">
    <location>
        <begin position="189"/>
        <end position="210"/>
    </location>
</feature>
<feature type="region of interest" description="Disordered" evidence="1">
    <location>
        <begin position="88"/>
        <end position="229"/>
    </location>
</feature>
<comment type="caution">
    <text evidence="3">The sequence shown here is derived from an EMBL/GenBank/DDBJ whole genome shotgun (WGS) entry which is preliminary data.</text>
</comment>
<keyword evidence="2" id="KW-0812">Transmembrane</keyword>